<keyword evidence="2" id="KW-1003">Cell membrane</keyword>
<feature type="transmembrane region" description="Helical" evidence="6">
    <location>
        <begin position="86"/>
        <end position="105"/>
    </location>
</feature>
<dbReference type="PANTHER" id="PTHR32196">
    <property type="entry name" value="ABC TRANSPORTER PERMEASE PROTEIN YPHD-RELATED-RELATED"/>
    <property type="match status" value="1"/>
</dbReference>
<feature type="transmembrane region" description="Helical" evidence="6">
    <location>
        <begin position="155"/>
        <end position="175"/>
    </location>
</feature>
<feature type="transmembrane region" description="Helical" evidence="6">
    <location>
        <begin position="12"/>
        <end position="31"/>
    </location>
</feature>
<dbReference type="CDD" id="cd06579">
    <property type="entry name" value="TM_PBP1_transp_AraH_like"/>
    <property type="match status" value="1"/>
</dbReference>
<keyword evidence="3 6" id="KW-0812">Transmembrane</keyword>
<feature type="transmembrane region" description="Helical" evidence="6">
    <location>
        <begin position="206"/>
        <end position="228"/>
    </location>
</feature>
<dbReference type="PANTHER" id="PTHR32196:SF72">
    <property type="entry name" value="RIBOSE IMPORT PERMEASE PROTEIN RBSC"/>
    <property type="match status" value="1"/>
</dbReference>
<dbReference type="Pfam" id="PF02653">
    <property type="entry name" value="BPD_transp_2"/>
    <property type="match status" value="1"/>
</dbReference>
<evidence type="ECO:0000256" key="1">
    <source>
        <dbReference type="ARBA" id="ARBA00004651"/>
    </source>
</evidence>
<keyword evidence="5 6" id="KW-0472">Membrane</keyword>
<name>A0ABT2J3M8_9PSEU</name>
<proteinExistence type="predicted"/>
<keyword evidence="4 6" id="KW-1133">Transmembrane helix</keyword>
<evidence type="ECO:0000313" key="8">
    <source>
        <dbReference type="Proteomes" id="UP001156441"/>
    </source>
</evidence>
<keyword evidence="8" id="KW-1185">Reference proteome</keyword>
<dbReference type="Proteomes" id="UP001156441">
    <property type="component" value="Unassembled WGS sequence"/>
</dbReference>
<dbReference type="RefSeq" id="WP_260189643.1">
    <property type="nucleotide sequence ID" value="NZ_JAFFZE010000004.1"/>
</dbReference>
<dbReference type="InterPro" id="IPR001851">
    <property type="entry name" value="ABC_transp_permease"/>
</dbReference>
<accession>A0ABT2J3M8</accession>
<feature type="transmembrane region" description="Helical" evidence="6">
    <location>
        <begin position="260"/>
        <end position="279"/>
    </location>
</feature>
<evidence type="ECO:0000313" key="7">
    <source>
        <dbReference type="EMBL" id="MCT2582296.1"/>
    </source>
</evidence>
<organism evidence="7 8">
    <name type="scientific">Actinophytocola gossypii</name>
    <dbReference type="NCBI Taxonomy" id="2812003"/>
    <lineage>
        <taxon>Bacteria</taxon>
        <taxon>Bacillati</taxon>
        <taxon>Actinomycetota</taxon>
        <taxon>Actinomycetes</taxon>
        <taxon>Pseudonocardiales</taxon>
        <taxon>Pseudonocardiaceae</taxon>
    </lineage>
</organism>
<feature type="transmembrane region" description="Helical" evidence="6">
    <location>
        <begin position="112"/>
        <end position="135"/>
    </location>
</feature>
<evidence type="ECO:0000256" key="3">
    <source>
        <dbReference type="ARBA" id="ARBA00022692"/>
    </source>
</evidence>
<evidence type="ECO:0000256" key="4">
    <source>
        <dbReference type="ARBA" id="ARBA00022989"/>
    </source>
</evidence>
<dbReference type="EMBL" id="JAFFZE010000004">
    <property type="protein sequence ID" value="MCT2582296.1"/>
    <property type="molecule type" value="Genomic_DNA"/>
</dbReference>
<feature type="transmembrane region" description="Helical" evidence="6">
    <location>
        <begin position="234"/>
        <end position="253"/>
    </location>
</feature>
<comment type="caution">
    <text evidence="7">The sequence shown here is derived from an EMBL/GenBank/DDBJ whole genome shotgun (WGS) entry which is preliminary data.</text>
</comment>
<gene>
    <name evidence="7" type="ORF">JT362_04045</name>
</gene>
<evidence type="ECO:0000256" key="2">
    <source>
        <dbReference type="ARBA" id="ARBA00022475"/>
    </source>
</evidence>
<feature type="transmembrane region" description="Helical" evidence="6">
    <location>
        <begin position="285"/>
        <end position="304"/>
    </location>
</feature>
<reference evidence="7 8" key="1">
    <citation type="submission" date="2021-02" db="EMBL/GenBank/DDBJ databases">
        <title>Actinophytocola xerophila sp. nov., isolated from soil of cotton cropping field.</title>
        <authorList>
            <person name="Huang R."/>
            <person name="Chen X."/>
            <person name="Ge X."/>
            <person name="Liu W."/>
        </authorList>
    </citation>
    <scope>NUCLEOTIDE SEQUENCE [LARGE SCALE GENOMIC DNA]</scope>
    <source>
        <strain evidence="7 8">S1-96</strain>
    </source>
</reference>
<evidence type="ECO:0000256" key="6">
    <source>
        <dbReference type="SAM" id="Phobius"/>
    </source>
</evidence>
<evidence type="ECO:0000256" key="5">
    <source>
        <dbReference type="ARBA" id="ARBA00023136"/>
    </source>
</evidence>
<comment type="subcellular location">
    <subcellularLocation>
        <location evidence="1">Cell membrane</location>
        <topology evidence="1">Multi-pass membrane protein</topology>
    </subcellularLocation>
</comment>
<sequence>MIGTTTRTALRAGIPLWLLVFIALIVLPVLSEPFRSANNANSLMASLAPLLLVSAGQAVVVLLGGIDLSVGGIVGLGTVLVATPAVPGWVAAVLALAVGVAAGLVNGLGVLAGVPALVMTLGMSGVLGGIGLLVLAEPGGQVSRGLLAVLTLQAYPVPLAFVVAVAALAVAWTAVSWTRWGRVVLATGHDPVAARRTGLPWRSATLRAYALSGLFSGMAGLAVVARTYSGDSLSGGSLILDSITVVLIAGIALTGGQGSVLTVLPAAAVLGLLQNLIVLSGLDSYYQYIVEAVVLVIAVALYEASGKRPAFLARGG</sequence>
<protein>
    <submittedName>
        <fullName evidence="7">ABC transporter permease</fullName>
    </submittedName>
</protein>